<proteinExistence type="predicted"/>
<reference evidence="2 3" key="1">
    <citation type="submission" date="2024-02" db="EMBL/GenBank/DDBJ databases">
        <title>A draft genome for the cacao thread blight pathogen Marasmius crinis-equi.</title>
        <authorList>
            <person name="Cohen S.P."/>
            <person name="Baruah I.K."/>
            <person name="Amoako-Attah I."/>
            <person name="Bukari Y."/>
            <person name="Meinhardt L.W."/>
            <person name="Bailey B.A."/>
        </authorList>
    </citation>
    <scope>NUCLEOTIDE SEQUENCE [LARGE SCALE GENOMIC DNA]</scope>
    <source>
        <strain evidence="2 3">GH-76</strain>
    </source>
</reference>
<protein>
    <submittedName>
        <fullName evidence="2">Uncharacterized protein</fullName>
    </submittedName>
</protein>
<evidence type="ECO:0000313" key="2">
    <source>
        <dbReference type="EMBL" id="KAL0567676.1"/>
    </source>
</evidence>
<keyword evidence="3" id="KW-1185">Reference proteome</keyword>
<organism evidence="2 3">
    <name type="scientific">Marasmius crinis-equi</name>
    <dbReference type="NCBI Taxonomy" id="585013"/>
    <lineage>
        <taxon>Eukaryota</taxon>
        <taxon>Fungi</taxon>
        <taxon>Dikarya</taxon>
        <taxon>Basidiomycota</taxon>
        <taxon>Agaricomycotina</taxon>
        <taxon>Agaricomycetes</taxon>
        <taxon>Agaricomycetidae</taxon>
        <taxon>Agaricales</taxon>
        <taxon>Marasmiineae</taxon>
        <taxon>Marasmiaceae</taxon>
        <taxon>Marasmius</taxon>
    </lineage>
</organism>
<name>A0ABR3EXN1_9AGAR</name>
<gene>
    <name evidence="2" type="ORF">V5O48_014323</name>
</gene>
<dbReference type="Proteomes" id="UP001465976">
    <property type="component" value="Unassembled WGS sequence"/>
</dbReference>
<feature type="non-terminal residue" evidence="2">
    <location>
        <position position="199"/>
    </location>
</feature>
<evidence type="ECO:0000313" key="3">
    <source>
        <dbReference type="Proteomes" id="UP001465976"/>
    </source>
</evidence>
<evidence type="ECO:0000256" key="1">
    <source>
        <dbReference type="SAM" id="MobiDB-lite"/>
    </source>
</evidence>
<dbReference type="EMBL" id="JBAHYK010001529">
    <property type="protein sequence ID" value="KAL0567676.1"/>
    <property type="molecule type" value="Genomic_DNA"/>
</dbReference>
<comment type="caution">
    <text evidence="2">The sequence shown here is derived from an EMBL/GenBank/DDBJ whole genome shotgun (WGS) entry which is preliminary data.</text>
</comment>
<sequence>MPKIFARTAQNGRVVDICFAPLNDAISPSTIFAEKALFTLVVEPADMLKAFRIRLSFPTAENEPVAVVNDPDATAVNLVSPNGGLLGHSPASESRAWSQKMENAIKALSTQDLVLPDNFTGPSASENLDDIGQDIHFPSTSSRKTHALSPTPISSGADRLTTNNLMAHVCATKSTPTKRRCLQELDELPASQSDEQELN</sequence>
<feature type="region of interest" description="Disordered" evidence="1">
    <location>
        <begin position="135"/>
        <end position="159"/>
    </location>
</feature>
<accession>A0ABR3EXN1</accession>